<dbReference type="SUPFAM" id="SSF100966">
    <property type="entry name" value="Translation initiation factor 2 beta, aIF2beta, N-terminal domain"/>
    <property type="match status" value="1"/>
</dbReference>
<organism evidence="8">
    <name type="scientific">Phaeocystis antarctica</name>
    <dbReference type="NCBI Taxonomy" id="33657"/>
    <lineage>
        <taxon>Eukaryota</taxon>
        <taxon>Haptista</taxon>
        <taxon>Haptophyta</taxon>
        <taxon>Prymnesiophyceae</taxon>
        <taxon>Phaeocystales</taxon>
        <taxon>Phaeocystaceae</taxon>
        <taxon>Phaeocystis</taxon>
    </lineage>
</organism>
<dbReference type="InterPro" id="IPR016189">
    <property type="entry name" value="Transl_init_fac_IF2/IF5_N"/>
</dbReference>
<reference evidence="8" key="1">
    <citation type="submission" date="2021-01" db="EMBL/GenBank/DDBJ databases">
        <authorList>
            <person name="Corre E."/>
            <person name="Pelletier E."/>
            <person name="Niang G."/>
            <person name="Scheremetjew M."/>
            <person name="Finn R."/>
            <person name="Kale V."/>
            <person name="Holt S."/>
            <person name="Cochrane G."/>
            <person name="Meng A."/>
            <person name="Brown T."/>
            <person name="Cohen L."/>
        </authorList>
    </citation>
    <scope>NUCLEOTIDE SEQUENCE</scope>
    <source>
        <strain evidence="8">CCMP1374</strain>
    </source>
</reference>
<dbReference type="GO" id="GO:0005092">
    <property type="term" value="F:GDP-dissociation inhibitor activity"/>
    <property type="evidence" value="ECO:0007669"/>
    <property type="project" value="TreeGrafter"/>
</dbReference>
<dbReference type="InterPro" id="IPR045196">
    <property type="entry name" value="IF2/IF5"/>
</dbReference>
<dbReference type="GO" id="GO:0001732">
    <property type="term" value="P:formation of cytoplasmic translation initiation complex"/>
    <property type="evidence" value="ECO:0007669"/>
    <property type="project" value="TreeGrafter"/>
</dbReference>
<evidence type="ECO:0000256" key="5">
    <source>
        <dbReference type="ARBA" id="ARBA00023134"/>
    </source>
</evidence>
<dbReference type="GO" id="GO:0005525">
    <property type="term" value="F:GTP binding"/>
    <property type="evidence" value="ECO:0007669"/>
    <property type="project" value="UniProtKB-KW"/>
</dbReference>
<evidence type="ECO:0000256" key="6">
    <source>
        <dbReference type="SAM" id="MobiDB-lite"/>
    </source>
</evidence>
<evidence type="ECO:0000256" key="1">
    <source>
        <dbReference type="ARBA" id="ARBA00010397"/>
    </source>
</evidence>
<dbReference type="GO" id="GO:0071074">
    <property type="term" value="F:eukaryotic initiation factor eIF2 binding"/>
    <property type="evidence" value="ECO:0007669"/>
    <property type="project" value="TreeGrafter"/>
</dbReference>
<dbReference type="GO" id="GO:0003743">
    <property type="term" value="F:translation initiation factor activity"/>
    <property type="evidence" value="ECO:0007669"/>
    <property type="project" value="UniProtKB-KW"/>
</dbReference>
<feature type="domain" description="W2" evidence="7">
    <location>
        <begin position="227"/>
        <end position="395"/>
    </location>
</feature>
<sequence>MPGITGKLEGRGNGKKTVIVNASDVAKALKRPPQYLTKYCAIELGAISTFDHEQGSGTITGWHETPMLQEKVAAFVKKWVLCPRCKLPETSMELNKKKDIIFDCKACGFHGCADMMHKLANYIITNPPDNKGGMIVGSLGTKKTKEDRKKEKAGKRGGEEEEEKEPEKTVAETLAAAADETPKQPKPVSDDEDDDEDWAVDTSEAAVAARLKAQEEAYNKVEKANGDRDGEEELDEFELEKRAIGLKIKEAIETDDTDEAVKALMAVAKEHELQCDDLFGFIFEGVLDANAVKQVTTHKGVLAKLYKSSGDKKKTQKFMLECVQKLVTEGPHAGALLSKTPNLLKAFYDIDLLEEDVLVKWHEKGSKKKAGKKVRDAAEPFVNWLKEAEEDSDDDDE</sequence>
<dbReference type="Pfam" id="PF02020">
    <property type="entry name" value="W2"/>
    <property type="match status" value="1"/>
</dbReference>
<dbReference type="InterPro" id="IPR002735">
    <property type="entry name" value="Transl_init_fac_IF2/IF5_dom"/>
</dbReference>
<dbReference type="SMART" id="SM00653">
    <property type="entry name" value="eIF2B_5"/>
    <property type="match status" value="1"/>
</dbReference>
<protein>
    <recommendedName>
        <fullName evidence="7">W2 domain-containing protein</fullName>
    </recommendedName>
</protein>
<proteinExistence type="inferred from homology"/>
<dbReference type="SUPFAM" id="SSF48371">
    <property type="entry name" value="ARM repeat"/>
    <property type="match status" value="1"/>
</dbReference>
<dbReference type="FunFam" id="2.20.25.350:FF:000001">
    <property type="entry name" value="Eukaryotic translation initiation factor 5"/>
    <property type="match status" value="1"/>
</dbReference>
<dbReference type="InterPro" id="IPR003307">
    <property type="entry name" value="W2_domain"/>
</dbReference>
<dbReference type="PANTHER" id="PTHR23001:SF7">
    <property type="entry name" value="EUKARYOTIC TRANSLATION INITIATION FACTOR 5"/>
    <property type="match status" value="1"/>
</dbReference>
<dbReference type="InterPro" id="IPR016190">
    <property type="entry name" value="Transl_init_fac_IF2/IF5_Zn-bd"/>
</dbReference>
<feature type="region of interest" description="Disordered" evidence="6">
    <location>
        <begin position="133"/>
        <end position="198"/>
    </location>
</feature>
<dbReference type="InterPro" id="IPR016024">
    <property type="entry name" value="ARM-type_fold"/>
</dbReference>
<dbReference type="Gene3D" id="1.25.40.180">
    <property type="match status" value="1"/>
</dbReference>
<keyword evidence="2" id="KW-0396">Initiation factor</keyword>
<evidence type="ECO:0000256" key="4">
    <source>
        <dbReference type="ARBA" id="ARBA00022917"/>
    </source>
</evidence>
<evidence type="ECO:0000313" key="8">
    <source>
        <dbReference type="EMBL" id="CAD8512117.1"/>
    </source>
</evidence>
<dbReference type="EMBL" id="HBEP01038384">
    <property type="protein sequence ID" value="CAD8512117.1"/>
    <property type="molecule type" value="Transcribed_RNA"/>
</dbReference>
<dbReference type="Gene3D" id="2.20.25.350">
    <property type="match status" value="1"/>
</dbReference>
<dbReference type="PROSITE" id="PS51363">
    <property type="entry name" value="W2"/>
    <property type="match status" value="1"/>
</dbReference>
<dbReference type="PANTHER" id="PTHR23001">
    <property type="entry name" value="EUKARYOTIC TRANSLATION INITIATION FACTOR"/>
    <property type="match status" value="1"/>
</dbReference>
<comment type="similarity">
    <text evidence="1">Belongs to the eIF-2-beta/eIF-5 family.</text>
</comment>
<keyword evidence="3" id="KW-0547">Nucleotide-binding</keyword>
<gene>
    <name evidence="8" type="ORF">PANT1444_LOCUS21774</name>
</gene>
<dbReference type="Pfam" id="PF01873">
    <property type="entry name" value="eIF-5_eIF-2B"/>
    <property type="match status" value="1"/>
</dbReference>
<accession>A0A7S0I684</accession>
<dbReference type="SUPFAM" id="SSF75689">
    <property type="entry name" value="Zinc-binding domain of translation initiation factor 2 beta"/>
    <property type="match status" value="1"/>
</dbReference>
<evidence type="ECO:0000256" key="2">
    <source>
        <dbReference type="ARBA" id="ARBA00022540"/>
    </source>
</evidence>
<dbReference type="SMART" id="SM00515">
    <property type="entry name" value="eIF5C"/>
    <property type="match status" value="1"/>
</dbReference>
<dbReference type="Gene3D" id="3.30.30.170">
    <property type="match status" value="1"/>
</dbReference>
<evidence type="ECO:0000256" key="3">
    <source>
        <dbReference type="ARBA" id="ARBA00022741"/>
    </source>
</evidence>
<dbReference type="GO" id="GO:0005829">
    <property type="term" value="C:cytosol"/>
    <property type="evidence" value="ECO:0007669"/>
    <property type="project" value="TreeGrafter"/>
</dbReference>
<feature type="compositionally biased region" description="Basic and acidic residues" evidence="6">
    <location>
        <begin position="143"/>
        <end position="158"/>
    </location>
</feature>
<keyword evidence="5" id="KW-0342">GTP-binding</keyword>
<keyword evidence="4" id="KW-0648">Protein biosynthesis</keyword>
<name>A0A7S0I684_9EUKA</name>
<evidence type="ECO:0000259" key="7">
    <source>
        <dbReference type="PROSITE" id="PS51363"/>
    </source>
</evidence>
<dbReference type="AlphaFoldDB" id="A0A7S0I684"/>